<dbReference type="InterPro" id="IPR009057">
    <property type="entry name" value="Homeodomain-like_sf"/>
</dbReference>
<feature type="region of interest" description="Disordered" evidence="5">
    <location>
        <begin position="159"/>
        <end position="183"/>
    </location>
</feature>
<feature type="region of interest" description="Disordered" evidence="5">
    <location>
        <begin position="213"/>
        <end position="250"/>
    </location>
</feature>
<feature type="compositionally biased region" description="Polar residues" evidence="5">
    <location>
        <begin position="238"/>
        <end position="250"/>
    </location>
</feature>
<dbReference type="PROSITE" id="PS50977">
    <property type="entry name" value="HTH_TETR_2"/>
    <property type="match status" value="1"/>
</dbReference>
<dbReference type="PANTHER" id="PTHR30055:SF234">
    <property type="entry name" value="HTH-TYPE TRANSCRIPTIONAL REGULATOR BETI"/>
    <property type="match status" value="1"/>
</dbReference>
<evidence type="ECO:0000256" key="4">
    <source>
        <dbReference type="PROSITE-ProRule" id="PRU00335"/>
    </source>
</evidence>
<reference evidence="7 8" key="1">
    <citation type="submission" date="2019-03" db="EMBL/GenBank/DDBJ databases">
        <title>Whole genome sequence of a novel Rubrobacter taiwanensis strain, isolated from Yellowstone National Park.</title>
        <authorList>
            <person name="Freed S."/>
            <person name="Ramaley R.F."/>
            <person name="Kyndt J.A."/>
        </authorList>
    </citation>
    <scope>NUCLEOTIDE SEQUENCE [LARGE SCALE GENOMIC DNA]</scope>
    <source>
        <strain evidence="7 8">Yellowstone</strain>
    </source>
</reference>
<dbReference type="Pfam" id="PF00440">
    <property type="entry name" value="TetR_N"/>
    <property type="match status" value="1"/>
</dbReference>
<dbReference type="Proteomes" id="UP000295244">
    <property type="component" value="Unassembled WGS sequence"/>
</dbReference>
<feature type="compositionally biased region" description="Polar residues" evidence="5">
    <location>
        <begin position="159"/>
        <end position="170"/>
    </location>
</feature>
<accession>A0A4R1BFD6</accession>
<protein>
    <submittedName>
        <fullName evidence="7">TetR family transcriptional regulator</fullName>
    </submittedName>
</protein>
<keyword evidence="3" id="KW-0804">Transcription</keyword>
<feature type="domain" description="HTH tetR-type" evidence="6">
    <location>
        <begin position="305"/>
        <end position="365"/>
    </location>
</feature>
<dbReference type="InterPro" id="IPR001647">
    <property type="entry name" value="HTH_TetR"/>
</dbReference>
<proteinExistence type="predicted"/>
<evidence type="ECO:0000256" key="2">
    <source>
        <dbReference type="ARBA" id="ARBA00023125"/>
    </source>
</evidence>
<dbReference type="EMBL" id="SKBU01000020">
    <property type="protein sequence ID" value="TCJ15871.1"/>
    <property type="molecule type" value="Genomic_DNA"/>
</dbReference>
<dbReference type="PANTHER" id="PTHR30055">
    <property type="entry name" value="HTH-TYPE TRANSCRIPTIONAL REGULATOR RUTR"/>
    <property type="match status" value="1"/>
</dbReference>
<keyword evidence="8" id="KW-1185">Reference proteome</keyword>
<evidence type="ECO:0000256" key="1">
    <source>
        <dbReference type="ARBA" id="ARBA00023015"/>
    </source>
</evidence>
<keyword evidence="2 4" id="KW-0238">DNA-binding</keyword>
<dbReference type="GO" id="GO:0000976">
    <property type="term" value="F:transcription cis-regulatory region binding"/>
    <property type="evidence" value="ECO:0007669"/>
    <property type="project" value="TreeGrafter"/>
</dbReference>
<dbReference type="InterPro" id="IPR050109">
    <property type="entry name" value="HTH-type_TetR-like_transc_reg"/>
</dbReference>
<dbReference type="SUPFAM" id="SSF46689">
    <property type="entry name" value="Homeodomain-like"/>
    <property type="match status" value="1"/>
</dbReference>
<dbReference type="AlphaFoldDB" id="A0A4R1BFD6"/>
<dbReference type="PRINTS" id="PR00455">
    <property type="entry name" value="HTHTETR"/>
</dbReference>
<comment type="caution">
    <text evidence="7">The sequence shown here is derived from an EMBL/GenBank/DDBJ whole genome shotgun (WGS) entry which is preliminary data.</text>
</comment>
<dbReference type="GO" id="GO:0003700">
    <property type="term" value="F:DNA-binding transcription factor activity"/>
    <property type="evidence" value="ECO:0007669"/>
    <property type="project" value="TreeGrafter"/>
</dbReference>
<sequence>MATTDLASFTAGTVTTAKVMSSANATSAQSNRNRPLRTLPSICIRACRCAAARRLNSCEERTICFALLCCAGLPWEIPTPSAASAVEVSLPAPDNTDMASAMPPTPFMNCARLRLLPPIAVASAMTPEFISPKTCITRQVSFGPNARLRRTPMRIPVQALTSSPPTSISVGAQRASSPRASSRQRCTCGSCRLRTSSLSPTASSMLFASSLQVMHPASKPKTSRASSEERPNNLPIIDSSSSPSFTGQTVSTDRTVSLPCLISLSRSNRIKLAGRPVEGAGQRRNGVPVREGAGLAEPLEFREKNSRREEILEVALRLFRQRGYSDTPTRMIAEEIGTSKANVYHHFRAKDDILRAMAEPLFGRVEEFLERHEAAGSADRQALLEEYFDLILEDRELVALLGGDPTVLGRPGIGERAVELNDRLMRLLAGEESDCEGRVRAGCALAALQAAVIRFPEEDPEAVRRAGLGAAHGALTG</sequence>
<evidence type="ECO:0000259" key="6">
    <source>
        <dbReference type="PROSITE" id="PS50977"/>
    </source>
</evidence>
<evidence type="ECO:0000256" key="5">
    <source>
        <dbReference type="SAM" id="MobiDB-lite"/>
    </source>
</evidence>
<name>A0A4R1BFD6_9ACTN</name>
<gene>
    <name evidence="7" type="ORF">E0L93_11465</name>
</gene>
<feature type="DNA-binding region" description="H-T-H motif" evidence="4">
    <location>
        <begin position="328"/>
        <end position="347"/>
    </location>
</feature>
<evidence type="ECO:0000313" key="7">
    <source>
        <dbReference type="EMBL" id="TCJ15871.1"/>
    </source>
</evidence>
<organism evidence="7 8">
    <name type="scientific">Rubrobacter taiwanensis</name>
    <dbReference type="NCBI Taxonomy" id="185139"/>
    <lineage>
        <taxon>Bacteria</taxon>
        <taxon>Bacillati</taxon>
        <taxon>Actinomycetota</taxon>
        <taxon>Rubrobacteria</taxon>
        <taxon>Rubrobacterales</taxon>
        <taxon>Rubrobacteraceae</taxon>
        <taxon>Rubrobacter</taxon>
    </lineage>
</organism>
<evidence type="ECO:0000313" key="8">
    <source>
        <dbReference type="Proteomes" id="UP000295244"/>
    </source>
</evidence>
<evidence type="ECO:0000256" key="3">
    <source>
        <dbReference type="ARBA" id="ARBA00023163"/>
    </source>
</evidence>
<dbReference type="OrthoDB" id="3186364at2"/>
<dbReference type="Gene3D" id="1.10.357.10">
    <property type="entry name" value="Tetracycline Repressor, domain 2"/>
    <property type="match status" value="1"/>
</dbReference>
<feature type="compositionally biased region" description="Low complexity" evidence="5">
    <location>
        <begin position="172"/>
        <end position="183"/>
    </location>
</feature>
<keyword evidence="1" id="KW-0805">Transcription regulation</keyword>